<dbReference type="Gene3D" id="3.30.559.10">
    <property type="entry name" value="Chloramphenicol acetyltransferase-like domain"/>
    <property type="match status" value="1"/>
</dbReference>
<evidence type="ECO:0000256" key="1">
    <source>
        <dbReference type="ARBA" id="ARBA00009861"/>
    </source>
</evidence>
<keyword evidence="2" id="KW-0808">Transferase</keyword>
<dbReference type="InterPro" id="IPR023213">
    <property type="entry name" value="CAT-like_dom_sf"/>
</dbReference>
<keyword evidence="5" id="KW-1185">Reference proteome</keyword>
<evidence type="ECO:0000256" key="3">
    <source>
        <dbReference type="ARBA" id="ARBA00023315"/>
    </source>
</evidence>
<accession>A0AAV3R9X9</accession>
<protein>
    <submittedName>
        <fullName evidence="4">Uncharacterized protein</fullName>
    </submittedName>
</protein>
<evidence type="ECO:0000313" key="5">
    <source>
        <dbReference type="Proteomes" id="UP001454036"/>
    </source>
</evidence>
<dbReference type="Proteomes" id="UP001454036">
    <property type="component" value="Unassembled WGS sequence"/>
</dbReference>
<sequence>MYVPILMFYPKPDHLKESLSQTLSHFYHFGGRYKDACTLECNDSGAYFVTTLVDKNIDEFLQHPKCDSLKQLIPYKLGTSIALNLHQMINHFTFSASNGCILLDTKDYSGIEVMLSLGKEEMERLEENKEFLAYASLNQSL</sequence>
<dbReference type="PANTHER" id="PTHR31623:SF17">
    <property type="entry name" value="F21J9.9"/>
    <property type="match status" value="1"/>
</dbReference>
<dbReference type="EMBL" id="BAABME010007939">
    <property type="protein sequence ID" value="GAA0172063.1"/>
    <property type="molecule type" value="Genomic_DNA"/>
</dbReference>
<organism evidence="4 5">
    <name type="scientific">Lithospermum erythrorhizon</name>
    <name type="common">Purple gromwell</name>
    <name type="synonym">Lithospermum officinale var. erythrorhizon</name>
    <dbReference type="NCBI Taxonomy" id="34254"/>
    <lineage>
        <taxon>Eukaryota</taxon>
        <taxon>Viridiplantae</taxon>
        <taxon>Streptophyta</taxon>
        <taxon>Embryophyta</taxon>
        <taxon>Tracheophyta</taxon>
        <taxon>Spermatophyta</taxon>
        <taxon>Magnoliopsida</taxon>
        <taxon>eudicotyledons</taxon>
        <taxon>Gunneridae</taxon>
        <taxon>Pentapetalae</taxon>
        <taxon>asterids</taxon>
        <taxon>lamiids</taxon>
        <taxon>Boraginales</taxon>
        <taxon>Boraginaceae</taxon>
        <taxon>Boraginoideae</taxon>
        <taxon>Lithospermeae</taxon>
        <taxon>Lithospermum</taxon>
    </lineage>
</organism>
<name>A0AAV3R9X9_LITER</name>
<reference evidence="4 5" key="1">
    <citation type="submission" date="2024-01" db="EMBL/GenBank/DDBJ databases">
        <title>The complete chloroplast genome sequence of Lithospermum erythrorhizon: insights into the phylogenetic relationship among Boraginaceae species and the maternal lineages of purple gromwells.</title>
        <authorList>
            <person name="Okada T."/>
            <person name="Watanabe K."/>
        </authorList>
    </citation>
    <scope>NUCLEOTIDE SEQUENCE [LARGE SCALE GENOMIC DNA]</scope>
</reference>
<comment type="similarity">
    <text evidence="1">Belongs to the plant acyltransferase family.</text>
</comment>
<dbReference type="AlphaFoldDB" id="A0AAV3R9X9"/>
<keyword evidence="3" id="KW-0012">Acyltransferase</keyword>
<dbReference type="Pfam" id="PF02458">
    <property type="entry name" value="Transferase"/>
    <property type="match status" value="1"/>
</dbReference>
<proteinExistence type="inferred from homology"/>
<dbReference type="PANTHER" id="PTHR31623">
    <property type="entry name" value="F21J9.9"/>
    <property type="match status" value="1"/>
</dbReference>
<dbReference type="GO" id="GO:0016746">
    <property type="term" value="F:acyltransferase activity"/>
    <property type="evidence" value="ECO:0007669"/>
    <property type="project" value="UniProtKB-KW"/>
</dbReference>
<evidence type="ECO:0000256" key="2">
    <source>
        <dbReference type="ARBA" id="ARBA00022679"/>
    </source>
</evidence>
<comment type="caution">
    <text evidence="4">The sequence shown here is derived from an EMBL/GenBank/DDBJ whole genome shotgun (WGS) entry which is preliminary data.</text>
</comment>
<gene>
    <name evidence="4" type="ORF">LIER_25962</name>
</gene>
<evidence type="ECO:0000313" key="4">
    <source>
        <dbReference type="EMBL" id="GAA0172063.1"/>
    </source>
</evidence>